<dbReference type="RefSeq" id="WP_120812184.1">
    <property type="nucleotide sequence ID" value="NZ_RBID01000018.1"/>
</dbReference>
<comment type="caution">
    <text evidence="3">The sequence shown here is derived from an EMBL/GenBank/DDBJ whole genome shotgun (WGS) entry which is preliminary data.</text>
</comment>
<dbReference type="Gene3D" id="3.40.50.12370">
    <property type="match status" value="1"/>
</dbReference>
<reference evidence="3 4" key="1">
    <citation type="submission" date="2018-10" db="EMBL/GenBank/DDBJ databases">
        <title>Genomic Encyclopedia of Type Strains, Phase IV (KMG-IV): sequencing the most valuable type-strain genomes for metagenomic binning, comparative biology and taxonomic classification.</title>
        <authorList>
            <person name="Goeker M."/>
        </authorList>
    </citation>
    <scope>NUCLEOTIDE SEQUENCE [LARGE SCALE GENOMIC DNA]</scope>
    <source>
        <strain evidence="3 4">DSM 3303</strain>
    </source>
</reference>
<proteinExistence type="inferred from homology"/>
<dbReference type="AlphaFoldDB" id="A0A495B1Q8"/>
<dbReference type="EMBL" id="RBID01000018">
    <property type="protein sequence ID" value="RKQ54876.1"/>
    <property type="molecule type" value="Genomic_DNA"/>
</dbReference>
<accession>A0A495B1Q8</accession>
<dbReference type="PANTHER" id="PTHR46268:SF15">
    <property type="entry name" value="UNIVERSAL STRESS PROTEIN HP_0031"/>
    <property type="match status" value="1"/>
</dbReference>
<dbReference type="SUPFAM" id="SSF52402">
    <property type="entry name" value="Adenine nucleotide alpha hydrolases-like"/>
    <property type="match status" value="2"/>
</dbReference>
<evidence type="ECO:0000313" key="3">
    <source>
        <dbReference type="EMBL" id="RKQ54876.1"/>
    </source>
</evidence>
<feature type="domain" description="UspA" evidence="2">
    <location>
        <begin position="162"/>
        <end position="280"/>
    </location>
</feature>
<organism evidence="3 4">
    <name type="scientific">Vogesella indigofera</name>
    <name type="common">Pseudomonas indigofera</name>
    <dbReference type="NCBI Taxonomy" id="45465"/>
    <lineage>
        <taxon>Bacteria</taxon>
        <taxon>Pseudomonadati</taxon>
        <taxon>Pseudomonadota</taxon>
        <taxon>Betaproteobacteria</taxon>
        <taxon>Neisseriales</taxon>
        <taxon>Chromobacteriaceae</taxon>
        <taxon>Vogesella</taxon>
    </lineage>
</organism>
<evidence type="ECO:0000259" key="2">
    <source>
        <dbReference type="Pfam" id="PF00582"/>
    </source>
</evidence>
<evidence type="ECO:0000313" key="4">
    <source>
        <dbReference type="Proteomes" id="UP000279384"/>
    </source>
</evidence>
<dbReference type="PRINTS" id="PR01438">
    <property type="entry name" value="UNVRSLSTRESS"/>
</dbReference>
<gene>
    <name evidence="3" type="ORF">C8E02_3138</name>
</gene>
<dbReference type="PANTHER" id="PTHR46268">
    <property type="entry name" value="STRESS RESPONSE PROTEIN NHAX"/>
    <property type="match status" value="1"/>
</dbReference>
<name>A0A495B1Q8_VOGIN</name>
<dbReference type="InterPro" id="IPR006015">
    <property type="entry name" value="Universal_stress_UspA"/>
</dbReference>
<dbReference type="Proteomes" id="UP000279384">
    <property type="component" value="Unassembled WGS sequence"/>
</dbReference>
<protein>
    <submittedName>
        <fullName evidence="3">Nucleotide-binding universal stress UspA family protein</fullName>
    </submittedName>
</protein>
<sequence>MMKKILLVLDSGDSALLARDYALQLAKRHQCALTALALIDGAPLLEGEAMPPGGFAYRMARDASMEQRWLDNARGLLDGVRDQAGELDVALASVLAEDGRPEDELVRHAPLHDLLVVSTDSHLGESERPHDSRWLENYLLNPARPMLLFSADTVLPEHPRCVVLAYDGSPCAARALQQFVFLGLAHDLPRKVIANHTDPQEAERLACEGAAYLAGHGLPSEPVALTARGSNSQILIAAADSHGAALLVMGAFGHNSWKERLFGSTTRTLMKHCHVPLLMFH</sequence>
<evidence type="ECO:0000256" key="1">
    <source>
        <dbReference type="ARBA" id="ARBA00008791"/>
    </source>
</evidence>
<dbReference type="Pfam" id="PF00582">
    <property type="entry name" value="Usp"/>
    <property type="match status" value="1"/>
</dbReference>
<dbReference type="InterPro" id="IPR006016">
    <property type="entry name" value="UspA"/>
</dbReference>
<dbReference type="CDD" id="cd00293">
    <property type="entry name" value="USP-like"/>
    <property type="match status" value="1"/>
</dbReference>
<comment type="similarity">
    <text evidence="1">Belongs to the universal stress protein A family.</text>
</comment>